<dbReference type="KEGG" id="prr:AT705_22480"/>
<dbReference type="FunFam" id="1.10.10.10:FF:000001">
    <property type="entry name" value="LysR family transcriptional regulator"/>
    <property type="match status" value="1"/>
</dbReference>
<evidence type="ECO:0000256" key="4">
    <source>
        <dbReference type="ARBA" id="ARBA00023163"/>
    </source>
</evidence>
<dbReference type="Gene3D" id="3.40.190.10">
    <property type="entry name" value="Periplasmic binding protein-like II"/>
    <property type="match status" value="2"/>
</dbReference>
<dbReference type="GO" id="GO:0003677">
    <property type="term" value="F:DNA binding"/>
    <property type="evidence" value="ECO:0007669"/>
    <property type="project" value="UniProtKB-KW"/>
</dbReference>
<dbReference type="Pfam" id="PF00126">
    <property type="entry name" value="HTH_1"/>
    <property type="match status" value="1"/>
</dbReference>
<dbReference type="InterPro" id="IPR036390">
    <property type="entry name" value="WH_DNA-bd_sf"/>
</dbReference>
<dbReference type="Proteomes" id="UP000069015">
    <property type="component" value="Chromosome 2"/>
</dbReference>
<dbReference type="InterPro" id="IPR000847">
    <property type="entry name" value="LysR_HTH_N"/>
</dbReference>
<gene>
    <name evidence="6" type="ORF">AT705_22480</name>
</gene>
<dbReference type="SUPFAM" id="SSF46785">
    <property type="entry name" value="Winged helix' DNA-binding domain"/>
    <property type="match status" value="1"/>
</dbReference>
<name>A0A0U3IF22_9GAMM</name>
<dbReference type="Gene3D" id="1.10.10.10">
    <property type="entry name" value="Winged helix-like DNA-binding domain superfamily/Winged helix DNA-binding domain"/>
    <property type="match status" value="1"/>
</dbReference>
<dbReference type="InterPro" id="IPR005119">
    <property type="entry name" value="LysR_subst-bd"/>
</dbReference>
<evidence type="ECO:0000259" key="5">
    <source>
        <dbReference type="PROSITE" id="PS50931"/>
    </source>
</evidence>
<comment type="similarity">
    <text evidence="1">Belongs to the LysR transcriptional regulatory family.</text>
</comment>
<dbReference type="Pfam" id="PF03466">
    <property type="entry name" value="LysR_substrate"/>
    <property type="match status" value="1"/>
</dbReference>
<dbReference type="InterPro" id="IPR036388">
    <property type="entry name" value="WH-like_DNA-bd_sf"/>
</dbReference>
<dbReference type="PROSITE" id="PS50931">
    <property type="entry name" value="HTH_LYSR"/>
    <property type="match status" value="1"/>
</dbReference>
<dbReference type="PRINTS" id="PR00039">
    <property type="entry name" value="HTHLYSR"/>
</dbReference>
<organism evidence="6 7">
    <name type="scientific">Pseudoalteromonas rubra</name>
    <dbReference type="NCBI Taxonomy" id="43658"/>
    <lineage>
        <taxon>Bacteria</taxon>
        <taxon>Pseudomonadati</taxon>
        <taxon>Pseudomonadota</taxon>
        <taxon>Gammaproteobacteria</taxon>
        <taxon>Alteromonadales</taxon>
        <taxon>Pseudoalteromonadaceae</taxon>
        <taxon>Pseudoalteromonas</taxon>
    </lineage>
</organism>
<proteinExistence type="inferred from homology"/>
<evidence type="ECO:0000313" key="6">
    <source>
        <dbReference type="EMBL" id="ALU45703.1"/>
    </source>
</evidence>
<dbReference type="PANTHER" id="PTHR30419">
    <property type="entry name" value="HTH-TYPE TRANSCRIPTIONAL REGULATOR YBHD"/>
    <property type="match status" value="1"/>
</dbReference>
<keyword evidence="4" id="KW-0804">Transcription</keyword>
<keyword evidence="3" id="KW-0238">DNA-binding</keyword>
<dbReference type="RefSeq" id="WP_058798563.1">
    <property type="nucleotide sequence ID" value="NZ_CP013612.1"/>
</dbReference>
<feature type="domain" description="HTH lysR-type" evidence="5">
    <location>
        <begin position="5"/>
        <end position="62"/>
    </location>
</feature>
<evidence type="ECO:0000256" key="3">
    <source>
        <dbReference type="ARBA" id="ARBA00023125"/>
    </source>
</evidence>
<dbReference type="GO" id="GO:0003700">
    <property type="term" value="F:DNA-binding transcription factor activity"/>
    <property type="evidence" value="ECO:0007669"/>
    <property type="project" value="InterPro"/>
</dbReference>
<dbReference type="SUPFAM" id="SSF53850">
    <property type="entry name" value="Periplasmic binding protein-like II"/>
    <property type="match status" value="1"/>
</dbReference>
<keyword evidence="2" id="KW-0805">Transcription regulation</keyword>
<reference evidence="6 7" key="1">
    <citation type="submission" date="2015-12" db="EMBL/GenBank/DDBJ databases">
        <title>Complete genome sequence of Pseudoalteromonas rubra SCSIO 6842, harboring a conjugative plasmid.</title>
        <authorList>
            <person name="Li B."/>
            <person name="Wang X."/>
        </authorList>
    </citation>
    <scope>NUCLEOTIDE SEQUENCE [LARGE SCALE GENOMIC DNA]</scope>
    <source>
        <strain evidence="6 7">SCSIO 6842</strain>
    </source>
</reference>
<dbReference type="CDD" id="cd05466">
    <property type="entry name" value="PBP2_LTTR_substrate"/>
    <property type="match status" value="1"/>
</dbReference>
<dbReference type="GO" id="GO:0005829">
    <property type="term" value="C:cytosol"/>
    <property type="evidence" value="ECO:0007669"/>
    <property type="project" value="TreeGrafter"/>
</dbReference>
<dbReference type="AlphaFoldDB" id="A0A0U3IF22"/>
<sequence>MPHTPNFEDIRYFIEVASTRNLSRASERLGITQPSVSAAMKRLEQSFGTDLLVRHKSGVVLTKAGEVLQAQGLRFMADWAKLKSNVCQANSEMAGTFTLGCHPSVALYTLPHILGPLKTKFPCMVFNLVHDLSRKVTEQVISNEIDFALVINPVRHPELVIQSLLFDNVTIWCAESVDCTEQETLPLYCDPNLKQTQQLLSSTSDFSQQMIASNNLEVISTLVANGLGLGLLPERVARRAPAPLAIYNSEIKPVQDELCFIYRADKQNHVVSVQLHREIKRLLDS</sequence>
<evidence type="ECO:0000256" key="2">
    <source>
        <dbReference type="ARBA" id="ARBA00023015"/>
    </source>
</evidence>
<protein>
    <recommendedName>
        <fullName evidence="5">HTH lysR-type domain-containing protein</fullName>
    </recommendedName>
</protein>
<dbReference type="EMBL" id="CP013612">
    <property type="protein sequence ID" value="ALU45703.1"/>
    <property type="molecule type" value="Genomic_DNA"/>
</dbReference>
<dbReference type="InterPro" id="IPR050950">
    <property type="entry name" value="HTH-type_LysR_regulators"/>
</dbReference>
<evidence type="ECO:0000256" key="1">
    <source>
        <dbReference type="ARBA" id="ARBA00009437"/>
    </source>
</evidence>
<evidence type="ECO:0000313" key="7">
    <source>
        <dbReference type="Proteomes" id="UP000069015"/>
    </source>
</evidence>
<accession>A0A0U3IF22</accession>